<keyword evidence="4" id="KW-0804">Transcription</keyword>
<dbReference type="NCBIfam" id="TIGR02985">
    <property type="entry name" value="Sig70_bacteroi1"/>
    <property type="match status" value="1"/>
</dbReference>
<keyword evidence="8" id="KW-1185">Reference proteome</keyword>
<dbReference type="PRINTS" id="PR00038">
    <property type="entry name" value="HTHLUXR"/>
</dbReference>
<dbReference type="InterPro" id="IPR013324">
    <property type="entry name" value="RNA_pol_sigma_r3/r4-like"/>
</dbReference>
<dbReference type="EMBL" id="JACVDC010000046">
    <property type="protein sequence ID" value="MBC9797109.1"/>
    <property type="molecule type" value="Genomic_DNA"/>
</dbReference>
<dbReference type="GO" id="GO:0006352">
    <property type="term" value="P:DNA-templated transcription initiation"/>
    <property type="evidence" value="ECO:0007669"/>
    <property type="project" value="InterPro"/>
</dbReference>
<keyword evidence="2" id="KW-0805">Transcription regulation</keyword>
<dbReference type="Pfam" id="PF04542">
    <property type="entry name" value="Sigma70_r2"/>
    <property type="match status" value="1"/>
</dbReference>
<dbReference type="InterPro" id="IPR036388">
    <property type="entry name" value="WH-like_DNA-bd_sf"/>
</dbReference>
<evidence type="ECO:0000256" key="1">
    <source>
        <dbReference type="ARBA" id="ARBA00010641"/>
    </source>
</evidence>
<sequence>MKSSSSEIISKKLLKGFSEGDRSAFRAIFELMEPRLYGFVFSYTKSGYIAEEIVQEVFIKVWERREEIRLSGSFSAFLYTMARNRTLNYLRNASQRAAIRDELWKNVSLLQEDVETEVIFSEYREIVDDIINHLPGKKRSIYIMSRQEGKTNAEIADILGISPKTVKNHLWKTFETIKIQLRPHLESTIKLLFLLSLYRFF</sequence>
<dbReference type="Gene3D" id="1.10.1740.10">
    <property type="match status" value="1"/>
</dbReference>
<evidence type="ECO:0000259" key="5">
    <source>
        <dbReference type="Pfam" id="PF04542"/>
    </source>
</evidence>
<feature type="domain" description="RNA polymerase sigma-70 region 2" evidence="5">
    <location>
        <begin position="29"/>
        <end position="94"/>
    </location>
</feature>
<protein>
    <submittedName>
        <fullName evidence="7">RNA polymerase sigma-70 factor</fullName>
    </submittedName>
</protein>
<evidence type="ECO:0000313" key="7">
    <source>
        <dbReference type="EMBL" id="MBC9797109.1"/>
    </source>
</evidence>
<dbReference type="Gene3D" id="1.10.10.10">
    <property type="entry name" value="Winged helix-like DNA-binding domain superfamily/Winged helix DNA-binding domain"/>
    <property type="match status" value="1"/>
</dbReference>
<keyword evidence="3" id="KW-0731">Sigma factor</keyword>
<gene>
    <name evidence="7" type="ORF">IBL28_14115</name>
</gene>
<dbReference type="Pfam" id="PF08281">
    <property type="entry name" value="Sigma70_r4_2"/>
    <property type="match status" value="1"/>
</dbReference>
<dbReference type="InterPro" id="IPR000792">
    <property type="entry name" value="Tscrpt_reg_LuxR_C"/>
</dbReference>
<dbReference type="NCBIfam" id="TIGR02937">
    <property type="entry name" value="sigma70-ECF"/>
    <property type="match status" value="1"/>
</dbReference>
<reference evidence="7 8" key="1">
    <citation type="submission" date="2020-09" db="EMBL/GenBank/DDBJ databases">
        <title>Sinomicrobium weinanense sp. nov., a halophilic bacteria isolated from saline-alkali soil.</title>
        <authorList>
            <person name="Wu P."/>
            <person name="Ren H."/>
            <person name="Mei Y."/>
            <person name="Liang Y."/>
            <person name="Chen Z."/>
        </authorList>
    </citation>
    <scope>NUCLEOTIDE SEQUENCE [LARGE SCALE GENOMIC DNA]</scope>
    <source>
        <strain evidence="7 8">FJxs</strain>
    </source>
</reference>
<proteinExistence type="inferred from homology"/>
<dbReference type="InterPro" id="IPR007627">
    <property type="entry name" value="RNA_pol_sigma70_r2"/>
</dbReference>
<dbReference type="InterPro" id="IPR039425">
    <property type="entry name" value="RNA_pol_sigma-70-like"/>
</dbReference>
<accession>A0A926Q3N1</accession>
<dbReference type="InterPro" id="IPR013325">
    <property type="entry name" value="RNA_pol_sigma_r2"/>
</dbReference>
<dbReference type="InterPro" id="IPR014284">
    <property type="entry name" value="RNA_pol_sigma-70_dom"/>
</dbReference>
<dbReference type="InterPro" id="IPR013249">
    <property type="entry name" value="RNA_pol_sigma70_r4_t2"/>
</dbReference>
<evidence type="ECO:0000313" key="8">
    <source>
        <dbReference type="Proteomes" id="UP000653730"/>
    </source>
</evidence>
<name>A0A926Q3N1_9FLAO</name>
<evidence type="ECO:0000256" key="4">
    <source>
        <dbReference type="ARBA" id="ARBA00023163"/>
    </source>
</evidence>
<dbReference type="SUPFAM" id="SSF88659">
    <property type="entry name" value="Sigma3 and sigma4 domains of RNA polymerase sigma factors"/>
    <property type="match status" value="1"/>
</dbReference>
<dbReference type="RefSeq" id="WP_187966247.1">
    <property type="nucleotide sequence ID" value="NZ_JACVDC010000046.1"/>
</dbReference>
<evidence type="ECO:0000256" key="2">
    <source>
        <dbReference type="ARBA" id="ARBA00023015"/>
    </source>
</evidence>
<dbReference type="AlphaFoldDB" id="A0A926Q3N1"/>
<dbReference type="PANTHER" id="PTHR43133:SF46">
    <property type="entry name" value="RNA POLYMERASE SIGMA-70 FACTOR ECF SUBFAMILY"/>
    <property type="match status" value="1"/>
</dbReference>
<feature type="domain" description="RNA polymerase sigma factor 70 region 4 type 2" evidence="6">
    <location>
        <begin position="125"/>
        <end position="170"/>
    </location>
</feature>
<dbReference type="SUPFAM" id="SSF88946">
    <property type="entry name" value="Sigma2 domain of RNA polymerase sigma factors"/>
    <property type="match status" value="1"/>
</dbReference>
<dbReference type="InterPro" id="IPR014327">
    <property type="entry name" value="RNA_pol_sigma70_bacteroid"/>
</dbReference>
<dbReference type="GO" id="GO:0003677">
    <property type="term" value="F:DNA binding"/>
    <property type="evidence" value="ECO:0007669"/>
    <property type="project" value="InterPro"/>
</dbReference>
<dbReference type="GO" id="GO:0016987">
    <property type="term" value="F:sigma factor activity"/>
    <property type="evidence" value="ECO:0007669"/>
    <property type="project" value="UniProtKB-KW"/>
</dbReference>
<dbReference type="PANTHER" id="PTHR43133">
    <property type="entry name" value="RNA POLYMERASE ECF-TYPE SIGMA FACTO"/>
    <property type="match status" value="1"/>
</dbReference>
<dbReference type="Proteomes" id="UP000653730">
    <property type="component" value="Unassembled WGS sequence"/>
</dbReference>
<evidence type="ECO:0000256" key="3">
    <source>
        <dbReference type="ARBA" id="ARBA00023082"/>
    </source>
</evidence>
<comment type="similarity">
    <text evidence="1">Belongs to the sigma-70 factor family. ECF subfamily.</text>
</comment>
<comment type="caution">
    <text evidence="7">The sequence shown here is derived from an EMBL/GenBank/DDBJ whole genome shotgun (WGS) entry which is preliminary data.</text>
</comment>
<organism evidence="7 8">
    <name type="scientific">Sinomicrobium weinanense</name>
    <dbReference type="NCBI Taxonomy" id="2842200"/>
    <lineage>
        <taxon>Bacteria</taxon>
        <taxon>Pseudomonadati</taxon>
        <taxon>Bacteroidota</taxon>
        <taxon>Flavobacteriia</taxon>
        <taxon>Flavobacteriales</taxon>
        <taxon>Flavobacteriaceae</taxon>
        <taxon>Sinomicrobium</taxon>
    </lineage>
</organism>
<evidence type="ECO:0000259" key="6">
    <source>
        <dbReference type="Pfam" id="PF08281"/>
    </source>
</evidence>